<feature type="transmembrane region" description="Helical" evidence="11">
    <location>
        <begin position="73"/>
        <end position="90"/>
    </location>
</feature>
<feature type="transmembrane region" description="Helical" evidence="11">
    <location>
        <begin position="389"/>
        <end position="408"/>
    </location>
</feature>
<feature type="domain" description="Cation/H+ exchanger transmembrane" evidence="12">
    <location>
        <begin position="21"/>
        <end position="415"/>
    </location>
</feature>
<evidence type="ECO:0000313" key="14">
    <source>
        <dbReference type="Proteomes" id="UP001149090"/>
    </source>
</evidence>
<feature type="transmembrane region" description="Helical" evidence="11">
    <location>
        <begin position="323"/>
        <end position="351"/>
    </location>
</feature>
<dbReference type="Pfam" id="PF00999">
    <property type="entry name" value="Na_H_Exchanger"/>
    <property type="match status" value="1"/>
</dbReference>
<keyword evidence="14" id="KW-1185">Reference proteome</keyword>
<dbReference type="GO" id="GO:0015386">
    <property type="term" value="F:potassium:proton antiporter activity"/>
    <property type="evidence" value="ECO:0007669"/>
    <property type="project" value="TreeGrafter"/>
</dbReference>
<feature type="transmembrane region" description="Helical" evidence="11">
    <location>
        <begin position="363"/>
        <end position="383"/>
    </location>
</feature>
<comment type="caution">
    <text evidence="13">The sequence shown here is derived from an EMBL/GenBank/DDBJ whole genome shotgun (WGS) entry which is preliminary data.</text>
</comment>
<dbReference type="InterPro" id="IPR006153">
    <property type="entry name" value="Cation/H_exchanger_TM"/>
</dbReference>
<comment type="similarity">
    <text evidence="9">Belongs to the monovalent cation:proton antiporter 1 (CPA1) transporter (TC 2.A.36) family.</text>
</comment>
<dbReference type="Gene3D" id="6.10.140.1330">
    <property type="match status" value="1"/>
</dbReference>
<feature type="transmembrane region" description="Helical" evidence="11">
    <location>
        <begin position="205"/>
        <end position="228"/>
    </location>
</feature>
<keyword evidence="6 9" id="KW-0406">Ion transport</keyword>
<evidence type="ECO:0000256" key="8">
    <source>
        <dbReference type="ARBA" id="ARBA00023201"/>
    </source>
</evidence>
<feature type="transmembrane region" description="Helical" evidence="11">
    <location>
        <begin position="41"/>
        <end position="58"/>
    </location>
</feature>
<gene>
    <name evidence="13" type="ORF">M0811_07201</name>
</gene>
<dbReference type="OMA" id="MVYQVVA"/>
<keyword evidence="2 9" id="KW-0813">Transport</keyword>
<keyword evidence="8 9" id="KW-0739">Sodium transport</keyword>
<feature type="transmembrane region" description="Helical" evidence="11">
    <location>
        <begin position="102"/>
        <end position="124"/>
    </location>
</feature>
<dbReference type="Proteomes" id="UP001149090">
    <property type="component" value="Unassembled WGS sequence"/>
</dbReference>
<dbReference type="InterPro" id="IPR004709">
    <property type="entry name" value="NaH_exchanger"/>
</dbReference>
<dbReference type="NCBIfam" id="TIGR00840">
    <property type="entry name" value="b_cpa1"/>
    <property type="match status" value="1"/>
</dbReference>
<feature type="compositionally biased region" description="Basic and acidic residues" evidence="10">
    <location>
        <begin position="492"/>
        <end position="517"/>
    </location>
</feature>
<feature type="transmembrane region" description="Helical" evidence="11">
    <location>
        <begin position="295"/>
        <end position="317"/>
    </location>
</feature>
<evidence type="ECO:0000256" key="6">
    <source>
        <dbReference type="ARBA" id="ARBA00023065"/>
    </source>
</evidence>
<evidence type="ECO:0000256" key="2">
    <source>
        <dbReference type="ARBA" id="ARBA00022448"/>
    </source>
</evidence>
<dbReference type="InterPro" id="IPR018422">
    <property type="entry name" value="Cation/H_exchanger_CPA1"/>
</dbReference>
<dbReference type="AlphaFoldDB" id="A0A9Q0LN19"/>
<dbReference type="EMBL" id="JAPDFW010000064">
    <property type="protein sequence ID" value="KAJ5075631.1"/>
    <property type="molecule type" value="Genomic_DNA"/>
</dbReference>
<dbReference type="GO" id="GO:0051453">
    <property type="term" value="P:regulation of intracellular pH"/>
    <property type="evidence" value="ECO:0007669"/>
    <property type="project" value="TreeGrafter"/>
</dbReference>
<dbReference type="PANTHER" id="PTHR10110">
    <property type="entry name" value="SODIUM/HYDROGEN EXCHANGER"/>
    <property type="match status" value="1"/>
</dbReference>
<proteinExistence type="inferred from homology"/>
<protein>
    <recommendedName>
        <fullName evidence="9">Sodium/hydrogen exchanger</fullName>
    </recommendedName>
</protein>
<dbReference type="PRINTS" id="PR01084">
    <property type="entry name" value="NAHEXCHNGR"/>
</dbReference>
<dbReference type="GO" id="GO:0015385">
    <property type="term" value="F:sodium:proton antiporter activity"/>
    <property type="evidence" value="ECO:0007669"/>
    <property type="project" value="InterPro"/>
</dbReference>
<keyword evidence="7 11" id="KW-0472">Membrane</keyword>
<evidence type="ECO:0000256" key="3">
    <source>
        <dbReference type="ARBA" id="ARBA00022692"/>
    </source>
</evidence>
<accession>A0A9Q0LN19</accession>
<dbReference type="OrthoDB" id="196264at2759"/>
<feature type="region of interest" description="Disordered" evidence="10">
    <location>
        <begin position="471"/>
        <end position="597"/>
    </location>
</feature>
<feature type="compositionally biased region" description="Polar residues" evidence="10">
    <location>
        <begin position="539"/>
        <end position="553"/>
    </location>
</feature>
<evidence type="ECO:0000256" key="11">
    <source>
        <dbReference type="SAM" id="Phobius"/>
    </source>
</evidence>
<sequence>MSEEEEFGHWGLLLFFALCVLAMLSAYFLRSRKILFLHETGASIIIGGLAGVCIRYFGGKLELKEFSSFKRDVFMLLLLPQIIFESGYNMKRRNFFRNMVSVLLFALIGTLISTFVIGGGLILFSHYTSVFTLTSIECLLFGSMISATDPVSVLAIFKELGVDLDLYANVFGESVLNDAIAIVLVDTFLAFEDSAVTTAFVFKALGTFIGIFLGSFAIGMAIGLLSSLLFKHVKLRHHPMIESSLIFLFAWCTYFLCEDLDLSGIAGILACGIVEAHYAYNNLSPHSQKITRQAIHVIAFISETFVFIYLGLAIFCFEHYLKFSLIATTIFLCLISRFFNIIPLSFLNNLFKKKRKLTAKQQFLLWFSGLRGAVAFALSVDLGTENGDVILTTTLMIVLFTVFIFGGLTQPLVKKMNIYASKEQKTTKKNKGFLRFDRKYLKPFFTRAKYNPNLYTEKPQTVPRNPLEEVYNLDPENQPQENNERTGLLSRDNPENKNEIENKYKSENVDDNKKDDDNNNNQDNQDNQDNTRYPDLPDFQNQSLSSDLSSENENQNQNQNQNQNGNQNGNQNQNQNQNQNGNYPILINQNHDKNDSD</sequence>
<keyword evidence="9" id="KW-0050">Antiport</keyword>
<evidence type="ECO:0000256" key="9">
    <source>
        <dbReference type="RuleBase" id="RU003722"/>
    </source>
</evidence>
<feature type="transmembrane region" description="Helical" evidence="11">
    <location>
        <begin position="12"/>
        <end position="29"/>
    </location>
</feature>
<evidence type="ECO:0000256" key="10">
    <source>
        <dbReference type="SAM" id="MobiDB-lite"/>
    </source>
</evidence>
<dbReference type="GO" id="GO:0098719">
    <property type="term" value="P:sodium ion import across plasma membrane"/>
    <property type="evidence" value="ECO:0007669"/>
    <property type="project" value="TreeGrafter"/>
</dbReference>
<comment type="subcellular location">
    <subcellularLocation>
        <location evidence="1">Membrane</location>
        <topology evidence="1">Multi-pass membrane protein</topology>
    </subcellularLocation>
</comment>
<keyword evidence="4 11" id="KW-1133">Transmembrane helix</keyword>
<evidence type="ECO:0000256" key="5">
    <source>
        <dbReference type="ARBA" id="ARBA00023053"/>
    </source>
</evidence>
<evidence type="ECO:0000256" key="1">
    <source>
        <dbReference type="ARBA" id="ARBA00004141"/>
    </source>
</evidence>
<keyword evidence="5" id="KW-0915">Sodium</keyword>
<keyword evidence="3 9" id="KW-0812">Transmembrane</keyword>
<dbReference type="PANTHER" id="PTHR10110:SF187">
    <property type="entry name" value="SODIUM_HYDROGEN EXCHANGER"/>
    <property type="match status" value="1"/>
</dbReference>
<feature type="compositionally biased region" description="Low complexity" evidence="10">
    <location>
        <begin position="554"/>
        <end position="582"/>
    </location>
</feature>
<evidence type="ECO:0000259" key="12">
    <source>
        <dbReference type="Pfam" id="PF00999"/>
    </source>
</evidence>
<evidence type="ECO:0000313" key="13">
    <source>
        <dbReference type="EMBL" id="KAJ5075631.1"/>
    </source>
</evidence>
<feature type="compositionally biased region" description="Low complexity" evidence="10">
    <location>
        <begin position="519"/>
        <end position="530"/>
    </location>
</feature>
<evidence type="ECO:0000256" key="4">
    <source>
        <dbReference type="ARBA" id="ARBA00022989"/>
    </source>
</evidence>
<name>A0A9Q0LN19_ANAIG</name>
<organism evidence="13 14">
    <name type="scientific">Anaeramoeba ignava</name>
    <name type="common">Anaerobic marine amoeba</name>
    <dbReference type="NCBI Taxonomy" id="1746090"/>
    <lineage>
        <taxon>Eukaryota</taxon>
        <taxon>Metamonada</taxon>
        <taxon>Anaeramoebidae</taxon>
        <taxon>Anaeramoeba</taxon>
    </lineage>
</organism>
<evidence type="ECO:0000256" key="7">
    <source>
        <dbReference type="ARBA" id="ARBA00023136"/>
    </source>
</evidence>
<dbReference type="GO" id="GO:0005886">
    <property type="term" value="C:plasma membrane"/>
    <property type="evidence" value="ECO:0007669"/>
    <property type="project" value="TreeGrafter"/>
</dbReference>
<reference evidence="13" key="1">
    <citation type="submission" date="2022-10" db="EMBL/GenBank/DDBJ databases">
        <title>Novel sulphate-reducing endosymbionts in the free-living metamonad Anaeramoeba.</title>
        <authorList>
            <person name="Jerlstrom-Hultqvist J."/>
            <person name="Cepicka I."/>
            <person name="Gallot-Lavallee L."/>
            <person name="Salas-Leiva D."/>
            <person name="Curtis B.A."/>
            <person name="Zahonova K."/>
            <person name="Pipaliya S."/>
            <person name="Dacks J."/>
            <person name="Roger A.J."/>
        </authorList>
    </citation>
    <scope>NUCLEOTIDE SEQUENCE</scope>
    <source>
        <strain evidence="13">BMAN</strain>
    </source>
</reference>